<reference evidence="1 2" key="1">
    <citation type="submission" date="2023-01" db="EMBL/GenBank/DDBJ databases">
        <authorList>
            <person name="Lee S.H."/>
            <person name="Jung H.S."/>
            <person name="Yun J.U."/>
        </authorList>
    </citation>
    <scope>NUCLEOTIDE SEQUENCE [LARGE SCALE GENOMIC DNA]</scope>
    <source>
        <strain evidence="1 2">CBA3108</strain>
    </source>
</reference>
<proteinExistence type="predicted"/>
<dbReference type="SUPFAM" id="SSF52540">
    <property type="entry name" value="P-loop containing nucleoside triphosphate hydrolases"/>
    <property type="match status" value="1"/>
</dbReference>
<evidence type="ECO:0000313" key="1">
    <source>
        <dbReference type="EMBL" id="WCC79410.1"/>
    </source>
</evidence>
<sequence length="69" mass="7338">MRRLGLTGGKVIALIEPNDARKPTLLAVMARLQKPSAGTVAVDGIDVHRADSSTIACKLAVLRFVSPNR</sequence>
<dbReference type="Proteomes" id="UP001212097">
    <property type="component" value="Chromosome"/>
</dbReference>
<evidence type="ECO:0008006" key="3">
    <source>
        <dbReference type="Google" id="ProtNLM"/>
    </source>
</evidence>
<dbReference type="InterPro" id="IPR027417">
    <property type="entry name" value="P-loop_NTPase"/>
</dbReference>
<name>A0ABY7QXI3_9ACTN</name>
<gene>
    <name evidence="1" type="ORF">O6R08_07730</name>
</gene>
<evidence type="ECO:0000313" key="2">
    <source>
        <dbReference type="Proteomes" id="UP001212097"/>
    </source>
</evidence>
<dbReference type="Gene3D" id="3.40.50.300">
    <property type="entry name" value="P-loop containing nucleotide triphosphate hydrolases"/>
    <property type="match status" value="1"/>
</dbReference>
<accession>A0ABY7QXI3</accession>
<keyword evidence="2" id="KW-1185">Reference proteome</keyword>
<protein>
    <recommendedName>
        <fullName evidence="3">ABC transporter domain-containing protein</fullName>
    </recommendedName>
</protein>
<dbReference type="RefSeq" id="WP_271417611.1">
    <property type="nucleotide sequence ID" value="NZ_CP115668.1"/>
</dbReference>
<reference evidence="1 2" key="2">
    <citation type="submission" date="2023-06" db="EMBL/GenBank/DDBJ databases">
        <title>The Gram-positive Non-spore-bearing Anaerobic Bacilli of Human Feces.</title>
        <authorList>
            <person name="Eggerth A.H."/>
        </authorList>
    </citation>
    <scope>NUCLEOTIDE SEQUENCE [LARGE SCALE GENOMIC DNA]</scope>
    <source>
        <strain evidence="1 2">CBA3108</strain>
    </source>
</reference>
<dbReference type="EMBL" id="CP115668">
    <property type="protein sequence ID" value="WCC79410.1"/>
    <property type="molecule type" value="Genomic_DNA"/>
</dbReference>
<organism evidence="1 2">
    <name type="scientific">Cutibacterium equinum</name>
    <dbReference type="NCBI Taxonomy" id="3016342"/>
    <lineage>
        <taxon>Bacteria</taxon>
        <taxon>Bacillati</taxon>
        <taxon>Actinomycetota</taxon>
        <taxon>Actinomycetes</taxon>
        <taxon>Propionibacteriales</taxon>
        <taxon>Propionibacteriaceae</taxon>
        <taxon>Cutibacterium</taxon>
    </lineage>
</organism>